<name>A0A2U3AN29_9BACL</name>
<dbReference type="AlphaFoldDB" id="A0A2U3AN29"/>
<dbReference type="Proteomes" id="UP000245938">
    <property type="component" value="Unassembled WGS sequence"/>
</dbReference>
<dbReference type="PANTHER" id="PTHR31126">
    <property type="entry name" value="TYROSINE-PROTEIN PHOSPHATASE"/>
    <property type="match status" value="1"/>
</dbReference>
<evidence type="ECO:0000259" key="2">
    <source>
        <dbReference type="PROSITE" id="PS50056"/>
    </source>
</evidence>
<comment type="caution">
    <text evidence="3">The sequence shown here is derived from an EMBL/GenBank/DDBJ whole genome shotgun (WGS) entry which is preliminary data.</text>
</comment>
<evidence type="ECO:0000256" key="1">
    <source>
        <dbReference type="ARBA" id="ARBA00009580"/>
    </source>
</evidence>
<protein>
    <submittedName>
        <fullName evidence="3">Protein-tyrosine-phosphatase</fullName>
    </submittedName>
</protein>
<dbReference type="GO" id="GO:0004721">
    <property type="term" value="F:phosphoprotein phosphatase activity"/>
    <property type="evidence" value="ECO:0007669"/>
    <property type="project" value="InterPro"/>
</dbReference>
<reference evidence="3 4" key="1">
    <citation type="submission" date="2018-05" db="EMBL/GenBank/DDBJ databases">
        <title>Kurthia sibirica genome sequence.</title>
        <authorList>
            <person name="Maclea K.S."/>
            <person name="Goen A.E."/>
        </authorList>
    </citation>
    <scope>NUCLEOTIDE SEQUENCE [LARGE SCALE GENOMIC DNA]</scope>
    <source>
        <strain evidence="3 4">ATCC 49154</strain>
    </source>
</reference>
<dbReference type="InterPro" id="IPR000387">
    <property type="entry name" value="Tyr_Pase_dom"/>
</dbReference>
<dbReference type="RefSeq" id="WP_109305365.1">
    <property type="nucleotide sequence ID" value="NZ_BJUF01000051.1"/>
</dbReference>
<keyword evidence="4" id="KW-1185">Reference proteome</keyword>
<accession>A0A2U3AN29</accession>
<dbReference type="EMBL" id="QFVR01000005">
    <property type="protein sequence ID" value="PWI25944.1"/>
    <property type="molecule type" value="Genomic_DNA"/>
</dbReference>
<evidence type="ECO:0000313" key="4">
    <source>
        <dbReference type="Proteomes" id="UP000245938"/>
    </source>
</evidence>
<dbReference type="OrthoDB" id="1188001at2"/>
<dbReference type="Pfam" id="PF13350">
    <property type="entry name" value="Y_phosphatase3"/>
    <property type="match status" value="1"/>
</dbReference>
<dbReference type="PANTHER" id="PTHR31126:SF1">
    <property type="entry name" value="TYROSINE SPECIFIC PROTEIN PHOSPHATASES DOMAIN-CONTAINING PROTEIN"/>
    <property type="match status" value="1"/>
</dbReference>
<dbReference type="PROSITE" id="PS50056">
    <property type="entry name" value="TYR_PHOSPHATASE_2"/>
    <property type="match status" value="1"/>
</dbReference>
<dbReference type="InterPro" id="IPR026893">
    <property type="entry name" value="Tyr/Ser_Pase_IphP-type"/>
</dbReference>
<proteinExistence type="inferred from homology"/>
<dbReference type="SUPFAM" id="SSF52799">
    <property type="entry name" value="(Phosphotyrosine protein) phosphatases II"/>
    <property type="match status" value="1"/>
</dbReference>
<organism evidence="3 4">
    <name type="scientific">Kurthia sibirica</name>
    <dbReference type="NCBI Taxonomy" id="202750"/>
    <lineage>
        <taxon>Bacteria</taxon>
        <taxon>Bacillati</taxon>
        <taxon>Bacillota</taxon>
        <taxon>Bacilli</taxon>
        <taxon>Bacillales</taxon>
        <taxon>Caryophanaceae</taxon>
        <taxon>Kurthia</taxon>
    </lineage>
</organism>
<gene>
    <name evidence="3" type="ORF">DEX24_05270</name>
</gene>
<feature type="domain" description="Tyrosine specific protein phosphatases" evidence="2">
    <location>
        <begin position="125"/>
        <end position="196"/>
    </location>
</feature>
<evidence type="ECO:0000313" key="3">
    <source>
        <dbReference type="EMBL" id="PWI25944.1"/>
    </source>
</evidence>
<dbReference type="InterPro" id="IPR029021">
    <property type="entry name" value="Prot-tyrosine_phosphatase-like"/>
</dbReference>
<sequence>MTTVKFEGIFNFRDADGIRTIDGRKIKPGLIFRSGDLNTSTLNDIDQLENSLKVQTIFDYRDDDEAKNSPTPAMEGIKFVRIPARKADSVLETANMKDIMKNQNFQHFSLDSFTDFYRELPIANPSYIKLVDEFSKYSVPLLHHCTAGKDRTGVGAMILFLILDVSFEDIMKDYMLTNQSLRANPPSWVGIVEELIPDKEVVKAIVGVNASFLTAAYDSIIDHYGTVETYLLQDYGIDETLRKEIQNHYLE</sequence>
<comment type="similarity">
    <text evidence="1">Belongs to the protein-tyrosine phosphatase family.</text>
</comment>
<dbReference type="Gene3D" id="3.90.190.10">
    <property type="entry name" value="Protein tyrosine phosphatase superfamily"/>
    <property type="match status" value="1"/>
</dbReference>